<organism evidence="3 4">
    <name type="scientific">Bacteroides fragilis str. 3988T(B)14</name>
    <dbReference type="NCBI Taxonomy" id="1339315"/>
    <lineage>
        <taxon>Bacteria</taxon>
        <taxon>Pseudomonadati</taxon>
        <taxon>Bacteroidota</taxon>
        <taxon>Bacteroidia</taxon>
        <taxon>Bacteroidales</taxon>
        <taxon>Bacteroidaceae</taxon>
        <taxon>Bacteroides</taxon>
    </lineage>
</organism>
<sequence length="95" mass="10608">MFVLILTYKAPIEKVIELLEAHCCYLDKYYAAGIFLASGPQVPRTGGVILCRAQSRAEVEKIIGEDPFNAVADYRVIEFEPNKSVEGFKELLKIG</sequence>
<dbReference type="SUPFAM" id="SSF54909">
    <property type="entry name" value="Dimeric alpha+beta barrel"/>
    <property type="match status" value="1"/>
</dbReference>
<dbReference type="Proteomes" id="UP000020529">
    <property type="component" value="Unassembled WGS sequence"/>
</dbReference>
<dbReference type="InterPro" id="IPR005545">
    <property type="entry name" value="YCII"/>
</dbReference>
<evidence type="ECO:0000313" key="4">
    <source>
        <dbReference type="Proteomes" id="UP000020529"/>
    </source>
</evidence>
<dbReference type="RefSeq" id="WP_005790301.1">
    <property type="nucleotide sequence ID" value="NZ_JGCY01000370.1"/>
</dbReference>
<evidence type="ECO:0000313" key="3">
    <source>
        <dbReference type="EMBL" id="EXY73235.1"/>
    </source>
</evidence>
<dbReference type="GeneID" id="60370065"/>
<dbReference type="InterPro" id="IPR011008">
    <property type="entry name" value="Dimeric_a/b-barrel"/>
</dbReference>
<dbReference type="Pfam" id="PF03795">
    <property type="entry name" value="YCII"/>
    <property type="match status" value="1"/>
</dbReference>
<gene>
    <name evidence="3" type="ORF">M124_2940</name>
</gene>
<evidence type="ECO:0000256" key="1">
    <source>
        <dbReference type="ARBA" id="ARBA00007689"/>
    </source>
</evidence>
<dbReference type="PANTHER" id="PTHR37828:SF1">
    <property type="entry name" value="YCII-RELATED DOMAIN-CONTAINING PROTEIN"/>
    <property type="match status" value="1"/>
</dbReference>
<protein>
    <submittedName>
        <fullName evidence="3">YCII-related domain protein</fullName>
    </submittedName>
</protein>
<name>A0A015VYH6_BACFG</name>
<evidence type="ECO:0000259" key="2">
    <source>
        <dbReference type="Pfam" id="PF03795"/>
    </source>
</evidence>
<feature type="domain" description="YCII-related" evidence="2">
    <location>
        <begin position="1"/>
        <end position="79"/>
    </location>
</feature>
<dbReference type="AlphaFoldDB" id="A0A015VYH6"/>
<comment type="caution">
    <text evidence="3">The sequence shown here is derived from an EMBL/GenBank/DDBJ whole genome shotgun (WGS) entry which is preliminary data.</text>
</comment>
<comment type="similarity">
    <text evidence="1">Belongs to the YciI family.</text>
</comment>
<proteinExistence type="inferred from homology"/>
<dbReference type="PATRIC" id="fig|1339315.3.peg.3618"/>
<reference evidence="3 4" key="1">
    <citation type="submission" date="2014-02" db="EMBL/GenBank/DDBJ databases">
        <authorList>
            <person name="Sears C."/>
            <person name="Carroll K."/>
            <person name="Sack B.R."/>
            <person name="Qadri F."/>
            <person name="Myers L.L."/>
            <person name="Chung G.-T."/>
            <person name="Escheverria P."/>
            <person name="Fraser C.M."/>
            <person name="Sadzewicz L."/>
            <person name="Shefchek K.A."/>
            <person name="Tallon L."/>
            <person name="Das S.P."/>
            <person name="Daugherty S."/>
            <person name="Mongodin E.F."/>
        </authorList>
    </citation>
    <scope>NUCLEOTIDE SEQUENCE [LARGE SCALE GENOMIC DNA]</scope>
    <source>
        <strain evidence="4">3988T(B)14</strain>
    </source>
</reference>
<dbReference type="Gene3D" id="3.30.70.1060">
    <property type="entry name" value="Dimeric alpha+beta barrel"/>
    <property type="match status" value="1"/>
</dbReference>
<dbReference type="PANTHER" id="PTHR37828">
    <property type="entry name" value="GSR2449 PROTEIN"/>
    <property type="match status" value="1"/>
</dbReference>
<accession>A0A015VYH6</accession>
<dbReference type="EMBL" id="JGCY01000370">
    <property type="protein sequence ID" value="EXY73235.1"/>
    <property type="molecule type" value="Genomic_DNA"/>
</dbReference>